<keyword evidence="2" id="KW-1185">Reference proteome</keyword>
<evidence type="ECO:0000313" key="1">
    <source>
        <dbReference type="EMBL" id="EAL86538.1"/>
    </source>
</evidence>
<comment type="caution">
    <text evidence="1">The sequence shown here is derived from an EMBL/GenBank/DDBJ whole genome shotgun (WGS) entry which is preliminary data.</text>
</comment>
<proteinExistence type="predicted"/>
<sequence length="601" mass="70348">MAVQWSFGNCTNKSDRYFTKEQPDPPVQILKLYSEAFITLREGELPAQQTVRSNLSGFISEWQQKTCRKLPDTVRKDLYNMMTMITYMSAPDFKMHSHSRYSPVLVREQVQLLNQVLIEIPMSVSTIDPEFLKGYRYNDEAVLPKNWIPEQEILGKNFIFYVMVTGIADKAFRGIRTTDELLDKRPPKGRESWTLEWEAHVQTLPVLRMVTTDGPHPTPNASRAARTQALDHQNPDTFLKYQSKFKRVDVQASFWNLKPDYECLEMEESMAHHRDTNVPQRLDAAAIAQIENDDEMKEIYHRIDEITQQIGGKPAEHKELAREREKLYTKAAKKRRAKKAEFIDNWWRSSYDEYITGNEFGEQDPTCLFDIYRKYMPERARLRDNLFTKASIGSKIGRQCLQDMVNICVSKERVAYYPGEWPVDGRCPQLYTNGKRAHRRAKRSFLEWCYLCAKWSDTEDAWTEHCRFHLDSLQPRCGLLRFRFTLVAPGFCPFCLGDHTKTPAERFQQWREKSTLINHIGNKHLAGRGKEETIQCPHPCCKNRFYNGTLLLQRHFFDAHSIEEPRRNCVSRKRKWVCELEACNEPSPKRAALDEECDEAS</sequence>
<dbReference type="HOGENOM" id="CLU_003121_3_0_1"/>
<dbReference type="Pfam" id="PF11917">
    <property type="entry name" value="DUF3435"/>
    <property type="match status" value="1"/>
</dbReference>
<dbReference type="AlphaFoldDB" id="Q4WFD9"/>
<dbReference type="Proteomes" id="UP000002530">
    <property type="component" value="Unassembled WGS sequence"/>
</dbReference>
<dbReference type="EMBL" id="AAHF01000010">
    <property type="protein sequence ID" value="EAL86538.1"/>
    <property type="molecule type" value="Genomic_DNA"/>
</dbReference>
<evidence type="ECO:0008006" key="3">
    <source>
        <dbReference type="Google" id="ProtNLM"/>
    </source>
</evidence>
<organism evidence="1 2">
    <name type="scientific">Aspergillus fumigatus (strain ATCC MYA-4609 / CBS 101355 / FGSC A1100 / Af293)</name>
    <name type="common">Neosartorya fumigata</name>
    <dbReference type="NCBI Taxonomy" id="330879"/>
    <lineage>
        <taxon>Eukaryota</taxon>
        <taxon>Fungi</taxon>
        <taxon>Dikarya</taxon>
        <taxon>Ascomycota</taxon>
        <taxon>Pezizomycotina</taxon>
        <taxon>Eurotiomycetes</taxon>
        <taxon>Eurotiomycetidae</taxon>
        <taxon>Eurotiales</taxon>
        <taxon>Aspergillaceae</taxon>
        <taxon>Aspergillus</taxon>
        <taxon>Aspergillus subgen. Fumigati</taxon>
    </lineage>
</organism>
<evidence type="ECO:0000313" key="2">
    <source>
        <dbReference type="Proteomes" id="UP000002530"/>
    </source>
</evidence>
<dbReference type="STRING" id="330879.Q4WFD9"/>
<dbReference type="KEGG" id="afm:AFUA_3G02550"/>
<reference evidence="1 2" key="1">
    <citation type="journal article" date="2005" name="Nature">
        <title>Genomic sequence of the pathogenic and allergenic filamentous fungus Aspergillus fumigatus.</title>
        <authorList>
            <person name="Nierman W.C."/>
            <person name="Pain A."/>
            <person name="Anderson M.J."/>
            <person name="Wortman J.R."/>
            <person name="Kim H.S."/>
            <person name="Arroyo J."/>
            <person name="Berriman M."/>
            <person name="Abe K."/>
            <person name="Archer D.B."/>
            <person name="Bermejo C."/>
            <person name="Bennett J."/>
            <person name="Bowyer P."/>
            <person name="Chen D."/>
            <person name="Collins M."/>
            <person name="Coulsen R."/>
            <person name="Davies R."/>
            <person name="Dyer P.S."/>
            <person name="Farman M."/>
            <person name="Fedorova N."/>
            <person name="Fedorova N."/>
            <person name="Feldblyum T.V."/>
            <person name="Fischer R."/>
            <person name="Fosker N."/>
            <person name="Fraser A."/>
            <person name="Garcia J.L."/>
            <person name="Garcia M.J."/>
            <person name="Goble A."/>
            <person name="Goldman G.H."/>
            <person name="Gomi K."/>
            <person name="Griffith-Jones S."/>
            <person name="Gwilliam R."/>
            <person name="Haas B."/>
            <person name="Haas H."/>
            <person name="Harris D."/>
            <person name="Horiuchi H."/>
            <person name="Huang J."/>
            <person name="Humphray S."/>
            <person name="Jimenez J."/>
            <person name="Keller N."/>
            <person name="Khouri H."/>
            <person name="Kitamoto K."/>
            <person name="Kobayashi T."/>
            <person name="Konzack S."/>
            <person name="Kulkarni R."/>
            <person name="Kumagai T."/>
            <person name="Lafon A."/>
            <person name="Latge J.P."/>
            <person name="Li W."/>
            <person name="Lord A."/>
            <person name="Lu C."/>
            <person name="Majoros W.H."/>
            <person name="May G.S."/>
            <person name="Miller B.L."/>
            <person name="Mohamoud Y."/>
            <person name="Molina M."/>
            <person name="Monod M."/>
            <person name="Mouyna I."/>
            <person name="Mulligan S."/>
            <person name="Murphy L."/>
            <person name="O'Neil S."/>
            <person name="Paulsen I."/>
            <person name="Penalva M.A."/>
            <person name="Pertea M."/>
            <person name="Price C."/>
            <person name="Pritchard B.L."/>
            <person name="Quail M.A."/>
            <person name="Rabbinowitsch E."/>
            <person name="Rawlins N."/>
            <person name="Rajandream M.A."/>
            <person name="Reichard U."/>
            <person name="Renauld H."/>
            <person name="Robson G.D."/>
            <person name="Rodriguez de Cordoba S."/>
            <person name="Rodriguez-Pena J.M."/>
            <person name="Ronning C.M."/>
            <person name="Rutter S."/>
            <person name="Salzberg S.L."/>
            <person name="Sanchez M."/>
            <person name="Sanchez-Ferrero J.C."/>
            <person name="Saunders D."/>
            <person name="Seeger K."/>
            <person name="Squares R."/>
            <person name="Squares S."/>
            <person name="Takeuchi M."/>
            <person name="Tekaia F."/>
            <person name="Turner G."/>
            <person name="Vazquez de Aldana C.R."/>
            <person name="Weidman J."/>
            <person name="White O."/>
            <person name="Woodward J."/>
            <person name="Yu J.H."/>
            <person name="Fraser C."/>
            <person name="Galagan J.E."/>
            <person name="Asai K."/>
            <person name="Machida M."/>
            <person name="Hall N."/>
            <person name="Barrell B."/>
            <person name="Denning D.W."/>
        </authorList>
    </citation>
    <scope>NUCLEOTIDE SEQUENCE [LARGE SCALE GENOMIC DNA]</scope>
    <source>
        <strain evidence="1 2">Af293</strain>
    </source>
</reference>
<dbReference type="OMA" id="LKPDYEC"/>
<dbReference type="PANTHER" id="PTHR37535:SF3">
    <property type="entry name" value="FLUG DOMAIN-CONTAINING PROTEIN"/>
    <property type="match status" value="1"/>
</dbReference>
<dbReference type="GeneID" id="3505878"/>
<dbReference type="VEuPathDB" id="FungiDB:Afu3g02550"/>
<dbReference type="InterPro" id="IPR021842">
    <property type="entry name" value="DUF3435"/>
</dbReference>
<gene>
    <name evidence="1" type="ORF">AFUA_3G02550</name>
</gene>
<dbReference type="PANTHER" id="PTHR37535">
    <property type="entry name" value="FLUG DOMAIN PROTEIN"/>
    <property type="match status" value="1"/>
</dbReference>
<dbReference type="InParanoid" id="Q4WFD9"/>
<dbReference type="OrthoDB" id="5396328at2759"/>
<dbReference type="RefSeq" id="XP_748576.1">
    <property type="nucleotide sequence ID" value="XM_743483.1"/>
</dbReference>
<accession>Q4WFD9</accession>
<protein>
    <recommendedName>
        <fullName evidence="3">C2H2-type domain-containing protein</fullName>
    </recommendedName>
</protein>
<name>Q4WFD9_ASPFU</name>